<dbReference type="Gene3D" id="3.40.30.20">
    <property type="match status" value="1"/>
</dbReference>
<evidence type="ECO:0000259" key="6">
    <source>
        <dbReference type="Pfam" id="PF07976"/>
    </source>
</evidence>
<feature type="domain" description="Phenol hydroxylase-like C-terminal dimerisation" evidence="6">
    <location>
        <begin position="347"/>
        <end position="552"/>
    </location>
</feature>
<comment type="caution">
    <text evidence="7">The sequence shown here is derived from an EMBL/GenBank/DDBJ whole genome shotgun (WGS) entry which is preliminary data.</text>
</comment>
<organism evidence="7 8">
    <name type="scientific">Conoideocrella luteorostrata</name>
    <dbReference type="NCBI Taxonomy" id="1105319"/>
    <lineage>
        <taxon>Eukaryota</taxon>
        <taxon>Fungi</taxon>
        <taxon>Dikarya</taxon>
        <taxon>Ascomycota</taxon>
        <taxon>Pezizomycotina</taxon>
        <taxon>Sordariomycetes</taxon>
        <taxon>Hypocreomycetidae</taxon>
        <taxon>Hypocreales</taxon>
        <taxon>Clavicipitaceae</taxon>
        <taxon>Conoideocrella</taxon>
    </lineage>
</organism>
<dbReference type="SUPFAM" id="SSF51905">
    <property type="entry name" value="FAD/NAD(P)-binding domain"/>
    <property type="match status" value="1"/>
</dbReference>
<dbReference type="EMBL" id="JASWJB010000097">
    <property type="protein sequence ID" value="KAK2598189.1"/>
    <property type="molecule type" value="Genomic_DNA"/>
</dbReference>
<dbReference type="InterPro" id="IPR036249">
    <property type="entry name" value="Thioredoxin-like_sf"/>
</dbReference>
<dbReference type="AlphaFoldDB" id="A0AAJ0CPA2"/>
<evidence type="ECO:0008006" key="9">
    <source>
        <dbReference type="Google" id="ProtNLM"/>
    </source>
</evidence>
<dbReference type="InterPro" id="IPR050641">
    <property type="entry name" value="RIFMO-like"/>
</dbReference>
<evidence type="ECO:0000313" key="8">
    <source>
        <dbReference type="Proteomes" id="UP001251528"/>
    </source>
</evidence>
<dbReference type="SUPFAM" id="SSF54373">
    <property type="entry name" value="FAD-linked reductases, C-terminal domain"/>
    <property type="match status" value="1"/>
</dbReference>
<proteinExistence type="inferred from homology"/>
<dbReference type="InterPro" id="IPR012941">
    <property type="entry name" value="Phe_hydrox_C_dim_dom"/>
</dbReference>
<dbReference type="GO" id="GO:0071949">
    <property type="term" value="F:FAD binding"/>
    <property type="evidence" value="ECO:0007669"/>
    <property type="project" value="InterPro"/>
</dbReference>
<dbReference type="PANTHER" id="PTHR43004">
    <property type="entry name" value="TRK SYSTEM POTASSIUM UPTAKE PROTEIN"/>
    <property type="match status" value="1"/>
</dbReference>
<dbReference type="InterPro" id="IPR002938">
    <property type="entry name" value="FAD-bd"/>
</dbReference>
<gene>
    <name evidence="7" type="ORF">QQS21_005666</name>
</gene>
<keyword evidence="2" id="KW-0285">Flavoprotein</keyword>
<dbReference type="InterPro" id="IPR038220">
    <property type="entry name" value="PHOX_C_sf"/>
</dbReference>
<keyword evidence="3" id="KW-0274">FAD</keyword>
<keyword evidence="4" id="KW-0560">Oxidoreductase</keyword>
<accession>A0AAJ0CPA2</accession>
<sequence length="565" mass="63163">MSHKPARAYEIVFWAHSDVDRSLVRRSTLSACPSSVDGRYKYITCLHQGRIENVFLSDLDKHNVQITRPWTLKRFQTLEQKSDHPLLIELQSVDGACMETVRSKYLFGADGAQSLVREKLNIKLRYKDPLTCTWGVIDGVIRTDFPDTKVICFVRSEHGSALIVPREDGMTRLYIQLPTSQKWDRETKDSIELQLQDVARNILQPYFVEWDYVQWYSLYPIRQGIAERYTLDHRVFLGGDACHVHSPKGGQGMNTALLDAQNLAWKIHSVESGFLQRDILETYESERRKVAEKLIDFDNRFASLLSALIPKISHNIDNDGLGTSVCQDDPLVRTFKESREFVSGYGVYYEANILNWSPDHAATSSLINPKGVKLVPGHIFIMSDVTRVVDANVVHLEHCIPLDGSFRIFIFGGEPSQSRSALQDLSESLMGKESFYTAFLVSNSGTSAMGSKDKNFCTLCTIFATARSNIEISRDVPGVLAKNTEHVYADDKFDTGASIPVPSAHDKVGCGPESGVIVVVRPDGYVGIVVRLTTGGQTADALNAYFSSFCSKPLGSSVFRSLRPV</sequence>
<dbReference type="PRINTS" id="PR00420">
    <property type="entry name" value="RNGMNOXGNASE"/>
</dbReference>
<evidence type="ECO:0000313" key="7">
    <source>
        <dbReference type="EMBL" id="KAK2598189.1"/>
    </source>
</evidence>
<dbReference type="Pfam" id="PF07976">
    <property type="entry name" value="Phe_hydrox_dim"/>
    <property type="match status" value="1"/>
</dbReference>
<dbReference type="PANTHER" id="PTHR43004:SF7">
    <property type="entry name" value="P-HYDROXYBENZOATE-M-HYDROXYLASE"/>
    <property type="match status" value="1"/>
</dbReference>
<dbReference type="Pfam" id="PF01494">
    <property type="entry name" value="FAD_binding_3"/>
    <property type="match status" value="1"/>
</dbReference>
<feature type="domain" description="FAD-binding" evidence="5">
    <location>
        <begin position="36"/>
        <end position="297"/>
    </location>
</feature>
<evidence type="ECO:0000256" key="4">
    <source>
        <dbReference type="ARBA" id="ARBA00023002"/>
    </source>
</evidence>
<dbReference type="Gene3D" id="3.50.50.60">
    <property type="entry name" value="FAD/NAD(P)-binding domain"/>
    <property type="match status" value="1"/>
</dbReference>
<evidence type="ECO:0000256" key="2">
    <source>
        <dbReference type="ARBA" id="ARBA00022630"/>
    </source>
</evidence>
<evidence type="ECO:0000256" key="3">
    <source>
        <dbReference type="ARBA" id="ARBA00022827"/>
    </source>
</evidence>
<evidence type="ECO:0000259" key="5">
    <source>
        <dbReference type="Pfam" id="PF01494"/>
    </source>
</evidence>
<dbReference type="CDD" id="cd02979">
    <property type="entry name" value="PHOX_C"/>
    <property type="match status" value="1"/>
</dbReference>
<keyword evidence="8" id="KW-1185">Reference proteome</keyword>
<name>A0AAJ0CPA2_9HYPO</name>
<dbReference type="GO" id="GO:0016709">
    <property type="term" value="F:oxidoreductase activity, acting on paired donors, with incorporation or reduction of molecular oxygen, NAD(P)H as one donor, and incorporation of one atom of oxygen"/>
    <property type="evidence" value="ECO:0007669"/>
    <property type="project" value="UniProtKB-ARBA"/>
</dbReference>
<dbReference type="SUPFAM" id="SSF52833">
    <property type="entry name" value="Thioredoxin-like"/>
    <property type="match status" value="1"/>
</dbReference>
<protein>
    <recommendedName>
        <fullName evidence="9">Phenol 2-monooxygenase</fullName>
    </recommendedName>
</protein>
<dbReference type="Gene3D" id="3.30.9.10">
    <property type="entry name" value="D-Amino Acid Oxidase, subunit A, domain 2"/>
    <property type="match status" value="1"/>
</dbReference>
<dbReference type="Proteomes" id="UP001251528">
    <property type="component" value="Unassembled WGS sequence"/>
</dbReference>
<comment type="similarity">
    <text evidence="1">Belongs to the PheA/TfdB FAD monooxygenase family.</text>
</comment>
<evidence type="ECO:0000256" key="1">
    <source>
        <dbReference type="ARBA" id="ARBA00007801"/>
    </source>
</evidence>
<reference evidence="7" key="1">
    <citation type="submission" date="2023-06" db="EMBL/GenBank/DDBJ databases">
        <title>Conoideocrella luteorostrata (Hypocreales: Clavicipitaceae), a potential biocontrol fungus for elongate hemlock scale in United States Christmas tree production areas.</title>
        <authorList>
            <person name="Barrett H."/>
            <person name="Lovett B."/>
            <person name="Macias A.M."/>
            <person name="Stajich J.E."/>
            <person name="Kasson M.T."/>
        </authorList>
    </citation>
    <scope>NUCLEOTIDE SEQUENCE</scope>
    <source>
        <strain evidence="7">ARSEF 14590</strain>
    </source>
</reference>
<dbReference type="InterPro" id="IPR036188">
    <property type="entry name" value="FAD/NAD-bd_sf"/>
</dbReference>